<dbReference type="Proteomes" id="UP000316727">
    <property type="component" value="Unassembled WGS sequence"/>
</dbReference>
<proteinExistence type="predicted"/>
<keyword evidence="2" id="KW-1185">Reference proteome</keyword>
<reference evidence="1 2" key="1">
    <citation type="submission" date="2019-06" db="EMBL/GenBank/DDBJ databases">
        <title>A novel bacterium of genus Pontibacter, isolated from marine sediment.</title>
        <authorList>
            <person name="Huang H."/>
            <person name="Mo K."/>
            <person name="Hu Y."/>
        </authorList>
    </citation>
    <scope>NUCLEOTIDE SEQUENCE [LARGE SCALE GENOMIC DNA]</scope>
    <source>
        <strain evidence="1 2">HB172049</strain>
    </source>
</reference>
<organism evidence="1 2">
    <name type="scientific">Pontibacter mangrovi</name>
    <dbReference type="NCBI Taxonomy" id="2589816"/>
    <lineage>
        <taxon>Bacteria</taxon>
        <taxon>Pseudomonadati</taxon>
        <taxon>Bacteroidota</taxon>
        <taxon>Cytophagia</taxon>
        <taxon>Cytophagales</taxon>
        <taxon>Hymenobacteraceae</taxon>
        <taxon>Pontibacter</taxon>
    </lineage>
</organism>
<dbReference type="OrthoDB" id="962520at2"/>
<dbReference type="EMBL" id="VFRQ01000002">
    <property type="protein sequence ID" value="TPE45570.1"/>
    <property type="molecule type" value="Genomic_DNA"/>
</dbReference>
<sequence length="141" mass="15874">MHNPDKDTEKQSAVALVSKNQHYELRFDSGKNRLYIGIYGFWKNRNDVPGYLSDLKKALILVNPGFTLLLDMRTLITHPPAVADMQAEAHKLLKEASLGKAACVFPIDHIATLQVEDMLGHGHFRCERFASVSEAEAWLNL</sequence>
<dbReference type="AlphaFoldDB" id="A0A501WB32"/>
<evidence type="ECO:0008006" key="3">
    <source>
        <dbReference type="Google" id="ProtNLM"/>
    </source>
</evidence>
<evidence type="ECO:0000313" key="2">
    <source>
        <dbReference type="Proteomes" id="UP000316727"/>
    </source>
</evidence>
<comment type="caution">
    <text evidence="1">The sequence shown here is derived from an EMBL/GenBank/DDBJ whole genome shotgun (WGS) entry which is preliminary data.</text>
</comment>
<gene>
    <name evidence="1" type="ORF">FJM65_05980</name>
</gene>
<protein>
    <recommendedName>
        <fullName evidence="3">STAS/SEC14 domain-containing protein</fullName>
    </recommendedName>
</protein>
<dbReference type="RefSeq" id="WP_140620427.1">
    <property type="nucleotide sequence ID" value="NZ_VFRQ01000002.1"/>
</dbReference>
<name>A0A501WB32_9BACT</name>
<evidence type="ECO:0000313" key="1">
    <source>
        <dbReference type="EMBL" id="TPE45570.1"/>
    </source>
</evidence>
<accession>A0A501WB32</accession>